<keyword evidence="1" id="KW-1133">Transmembrane helix</keyword>
<evidence type="ECO:0000256" key="1">
    <source>
        <dbReference type="SAM" id="Phobius"/>
    </source>
</evidence>
<dbReference type="EMBL" id="CP048286">
    <property type="protein sequence ID" value="QHW29545.1"/>
    <property type="molecule type" value="Genomic_DNA"/>
</dbReference>
<keyword evidence="3" id="KW-1185">Reference proteome</keyword>
<dbReference type="KEGG" id="prz:GZH47_00995"/>
<evidence type="ECO:0000313" key="3">
    <source>
        <dbReference type="Proteomes" id="UP000479114"/>
    </source>
</evidence>
<proteinExistence type="predicted"/>
<keyword evidence="1" id="KW-0812">Transmembrane</keyword>
<feature type="transmembrane region" description="Helical" evidence="1">
    <location>
        <begin position="117"/>
        <end position="137"/>
    </location>
</feature>
<dbReference type="AlphaFoldDB" id="A0A6C0NTQ3"/>
<keyword evidence="1" id="KW-0472">Membrane</keyword>
<gene>
    <name evidence="2" type="ORF">GZH47_00995</name>
</gene>
<evidence type="ECO:0000313" key="2">
    <source>
        <dbReference type="EMBL" id="QHW29545.1"/>
    </source>
</evidence>
<reference evidence="2 3" key="1">
    <citation type="submission" date="2020-02" db="EMBL/GenBank/DDBJ databases">
        <title>Paenibacillus sp. nov., isolated from rhizosphere soil of tomato.</title>
        <authorList>
            <person name="Weon H.-Y."/>
            <person name="Lee S.A."/>
        </authorList>
    </citation>
    <scope>NUCLEOTIDE SEQUENCE [LARGE SCALE GENOMIC DNA]</scope>
    <source>
        <strain evidence="2 3">14171R-81</strain>
    </source>
</reference>
<feature type="transmembrane region" description="Helical" evidence="1">
    <location>
        <begin position="40"/>
        <end position="63"/>
    </location>
</feature>
<sequence length="143" mass="15956">MKRRISPNLLTVAGFALLAVGVYFIKTIEDSHGILRTLPYLSFGLGCSIFGHGMGDIITRSLMKGNPAAAKKMEIDKKDERNLAIANRAKAKTYDMTILLFGALILAFSLMDIDKETLWILVASYLFIHGYGAYCRVKYVKEM</sequence>
<dbReference type="Proteomes" id="UP000479114">
    <property type="component" value="Chromosome"/>
</dbReference>
<organism evidence="2 3">
    <name type="scientific">Paenibacillus rhizovicinus</name>
    <dbReference type="NCBI Taxonomy" id="2704463"/>
    <lineage>
        <taxon>Bacteria</taxon>
        <taxon>Bacillati</taxon>
        <taxon>Bacillota</taxon>
        <taxon>Bacilli</taxon>
        <taxon>Bacillales</taxon>
        <taxon>Paenibacillaceae</taxon>
        <taxon>Paenibacillus</taxon>
    </lineage>
</organism>
<protein>
    <recommendedName>
        <fullName evidence="4">DUF2178 domain-containing protein</fullName>
    </recommendedName>
</protein>
<feature type="transmembrane region" description="Helical" evidence="1">
    <location>
        <begin position="93"/>
        <end position="111"/>
    </location>
</feature>
<evidence type="ECO:0008006" key="4">
    <source>
        <dbReference type="Google" id="ProtNLM"/>
    </source>
</evidence>
<accession>A0A6C0NTQ3</accession>
<name>A0A6C0NTQ3_9BACL</name>
<dbReference type="RefSeq" id="WP_162638115.1">
    <property type="nucleotide sequence ID" value="NZ_CP048286.1"/>
</dbReference>